<dbReference type="PANTHER" id="PTHR43330">
    <property type="entry name" value="METHIONINE AMINOPEPTIDASE"/>
    <property type="match status" value="1"/>
</dbReference>
<evidence type="ECO:0000259" key="8">
    <source>
        <dbReference type="Pfam" id="PF00557"/>
    </source>
</evidence>
<keyword evidence="2 6" id="KW-0031">Aminopeptidase</keyword>
<dbReference type="Pfam" id="PF00557">
    <property type="entry name" value="Peptidase_M24"/>
    <property type="match status" value="1"/>
</dbReference>
<keyword evidence="4 6" id="KW-0479">Metal-binding</keyword>
<dbReference type="RefSeq" id="WP_263821714.1">
    <property type="nucleotide sequence ID" value="NZ_JAOXHK010000002.1"/>
</dbReference>
<comment type="similarity">
    <text evidence="6">Belongs to the peptidase M24A family. Methionine aminopeptidase type 1 subfamily.</text>
</comment>
<dbReference type="EC" id="3.4.11.18" evidence="6 7"/>
<dbReference type="SUPFAM" id="SSF55920">
    <property type="entry name" value="Creatinase/aminopeptidase"/>
    <property type="match status" value="1"/>
</dbReference>
<evidence type="ECO:0000313" key="10">
    <source>
        <dbReference type="Proteomes" id="UP001208245"/>
    </source>
</evidence>
<comment type="subunit">
    <text evidence="6">Monomer.</text>
</comment>
<dbReference type="PANTHER" id="PTHR43330:SF27">
    <property type="entry name" value="METHIONINE AMINOPEPTIDASE"/>
    <property type="match status" value="1"/>
</dbReference>
<dbReference type="PROSITE" id="PS00680">
    <property type="entry name" value="MAP_1"/>
    <property type="match status" value="1"/>
</dbReference>
<feature type="binding site" evidence="6">
    <location>
        <position position="176"/>
    </location>
    <ligand>
        <name>substrate</name>
    </ligand>
</feature>
<gene>
    <name evidence="6 9" type="primary">map</name>
    <name evidence="9" type="ORF">OF376_01250</name>
</gene>
<evidence type="ECO:0000256" key="2">
    <source>
        <dbReference type="ARBA" id="ARBA00022438"/>
    </source>
</evidence>
<dbReference type="InterPro" id="IPR002467">
    <property type="entry name" value="Pept_M24A_MAP1"/>
</dbReference>
<evidence type="ECO:0000256" key="1">
    <source>
        <dbReference type="ARBA" id="ARBA00002521"/>
    </source>
</evidence>
<name>A0ABT3BMC5_9BACT</name>
<feature type="binding site" evidence="6">
    <location>
        <position position="106"/>
    </location>
    <ligand>
        <name>a divalent metal cation</name>
        <dbReference type="ChEBI" id="CHEBI:60240"/>
        <label>2</label>
        <note>catalytic</note>
    </ligand>
</feature>
<evidence type="ECO:0000256" key="7">
    <source>
        <dbReference type="RuleBase" id="RU003653"/>
    </source>
</evidence>
<dbReference type="EMBL" id="JAOXHL010000001">
    <property type="protein sequence ID" value="MCV3728393.1"/>
    <property type="molecule type" value="Genomic_DNA"/>
</dbReference>
<keyword evidence="5 6" id="KW-0378">Hydrolase</keyword>
<evidence type="ECO:0000256" key="5">
    <source>
        <dbReference type="ARBA" id="ARBA00022801"/>
    </source>
</evidence>
<comment type="catalytic activity">
    <reaction evidence="6 7">
        <text>Release of N-terminal amino acids, preferentially methionine, from peptides and arylamides.</text>
        <dbReference type="EC" id="3.4.11.18"/>
    </reaction>
</comment>
<dbReference type="GO" id="GO:0004239">
    <property type="term" value="F:initiator methionyl aminopeptidase activity"/>
    <property type="evidence" value="ECO:0007669"/>
    <property type="project" value="UniProtKB-EC"/>
</dbReference>
<evidence type="ECO:0000256" key="4">
    <source>
        <dbReference type="ARBA" id="ARBA00022723"/>
    </source>
</evidence>
<sequence length="253" mass="28754">MQIYIKTPEDIQNIKQAISIWRKAKQAILDNVRVGISLLELDAIANQAIVQANGVSAFKDYLGFKHHICISVNECVIHGVPTNYTLKSGDKVTFDIGVKYNERYCDAAFTVIVDNANVEAQKISDVCLLAIYEAVKMIKPGVTNFDVARTINKFVRQHGYYLLEDFTGHGCGVQIHEEPAMPNYVSYMQFREEKLEENMVLCLEPMIMTKSKAYYIDPLDQWSVKAKNKLLTAHWEHMVLVTKDGCEILTLDE</sequence>
<protein>
    <recommendedName>
        <fullName evidence="6 7">Methionine aminopeptidase</fullName>
        <shortName evidence="6">MAP</shortName>
        <shortName evidence="6">MetAP</shortName>
        <ecNumber evidence="6 7">3.4.11.18</ecNumber>
    </recommendedName>
    <alternativeName>
        <fullName evidence="6">Peptidase M</fullName>
    </alternativeName>
</protein>
<evidence type="ECO:0000256" key="3">
    <source>
        <dbReference type="ARBA" id="ARBA00022670"/>
    </source>
</evidence>
<feature type="domain" description="Peptidase M24" evidence="8">
    <location>
        <begin position="13"/>
        <end position="243"/>
    </location>
</feature>
<dbReference type="InterPro" id="IPR000994">
    <property type="entry name" value="Pept_M24"/>
</dbReference>
<feature type="binding site" evidence="6">
    <location>
        <position position="78"/>
    </location>
    <ligand>
        <name>substrate</name>
    </ligand>
</feature>
<dbReference type="PRINTS" id="PR00599">
    <property type="entry name" value="MAPEPTIDASE"/>
</dbReference>
<reference evidence="9 10" key="1">
    <citation type="journal article" date="2020" name="Int. J. Syst. Evol. Microbiol.">
        <title>Ureaplasma miroungigenitalium sp. nov. isolated from northern elephant seals (Mirounga angustirostris) and Ureaplasma zalophigenitalium sp. nov. isolated from California sea lions (Zalophus californianus).</title>
        <authorList>
            <person name="Volokhov D.V."/>
            <person name="Gulland F.M."/>
            <person name="Gao Y."/>
            <person name="Chizhikov V.E."/>
        </authorList>
    </citation>
    <scope>NUCLEOTIDE SEQUENCE [LARGE SCALE GENOMIC DNA]</scope>
    <source>
        <strain evidence="9 10">ES3182-GEN</strain>
    </source>
</reference>
<keyword evidence="3 6" id="KW-0645">Protease</keyword>
<dbReference type="CDD" id="cd01086">
    <property type="entry name" value="MetAP1"/>
    <property type="match status" value="1"/>
</dbReference>
<feature type="binding site" evidence="6">
    <location>
        <position position="95"/>
    </location>
    <ligand>
        <name>a divalent metal cation</name>
        <dbReference type="ChEBI" id="CHEBI:60240"/>
        <label>1</label>
    </ligand>
</feature>
<feature type="binding site" evidence="6">
    <location>
        <position position="169"/>
    </location>
    <ligand>
        <name>a divalent metal cation</name>
        <dbReference type="ChEBI" id="CHEBI:60240"/>
        <label>2</label>
        <note>catalytic</note>
    </ligand>
</feature>
<dbReference type="HAMAP" id="MF_01974">
    <property type="entry name" value="MetAP_1"/>
    <property type="match status" value="1"/>
</dbReference>
<feature type="binding site" evidence="6">
    <location>
        <position position="236"/>
    </location>
    <ligand>
        <name>a divalent metal cation</name>
        <dbReference type="ChEBI" id="CHEBI:60240"/>
        <label>2</label>
        <note>catalytic</note>
    </ligand>
</feature>
<comment type="cofactor">
    <cofactor evidence="6">
        <name>Co(2+)</name>
        <dbReference type="ChEBI" id="CHEBI:48828"/>
    </cofactor>
    <cofactor evidence="6">
        <name>Zn(2+)</name>
        <dbReference type="ChEBI" id="CHEBI:29105"/>
    </cofactor>
    <cofactor evidence="6">
        <name>Mn(2+)</name>
        <dbReference type="ChEBI" id="CHEBI:29035"/>
    </cofactor>
    <cofactor evidence="6">
        <name>Fe(2+)</name>
        <dbReference type="ChEBI" id="CHEBI:29033"/>
    </cofactor>
    <text evidence="6">Binds 2 divalent metal cations per subunit. Has a high-affinity and a low affinity metal-binding site. The true nature of the physiological cofactor is under debate. The enzyme is active with cobalt, zinc, manganese or divalent iron ions. Most likely, methionine aminopeptidases function as mononuclear Fe(2+)-metalloproteases under physiological conditions, and the catalytically relevant metal-binding site has been assigned to the histidine-containing high-affinity site.</text>
</comment>
<accession>A0ABT3BMC5</accession>
<organism evidence="9 10">
    <name type="scientific">Ureaplasma miroungigenitalium</name>
    <dbReference type="NCBI Taxonomy" id="1042321"/>
    <lineage>
        <taxon>Bacteria</taxon>
        <taxon>Bacillati</taxon>
        <taxon>Mycoplasmatota</taxon>
        <taxon>Mycoplasmoidales</taxon>
        <taxon>Mycoplasmoidaceae</taxon>
        <taxon>Ureaplasma</taxon>
    </lineage>
</organism>
<feature type="binding site" evidence="6">
    <location>
        <position position="236"/>
    </location>
    <ligand>
        <name>a divalent metal cation</name>
        <dbReference type="ChEBI" id="CHEBI:60240"/>
        <label>1</label>
    </ligand>
</feature>
<feature type="binding site" evidence="6">
    <location>
        <position position="204"/>
    </location>
    <ligand>
        <name>a divalent metal cation</name>
        <dbReference type="ChEBI" id="CHEBI:60240"/>
        <label>2</label>
        <note>catalytic</note>
    </ligand>
</feature>
<proteinExistence type="inferred from homology"/>
<comment type="function">
    <text evidence="1 6">Removes the N-terminal methionine from nascent proteins. The N-terminal methionine is often cleaved when the second residue in the primary sequence is small and uncharged (Met-Ala-, Cys, Gly, Pro, Ser, Thr, or Val). Requires deformylation of the N(alpha)-formylated initiator methionine before it can be hydrolyzed.</text>
</comment>
<dbReference type="Gene3D" id="3.90.230.10">
    <property type="entry name" value="Creatinase/methionine aminopeptidase superfamily"/>
    <property type="match status" value="1"/>
</dbReference>
<comment type="caution">
    <text evidence="9">The sequence shown here is derived from an EMBL/GenBank/DDBJ whole genome shotgun (WGS) entry which is preliminary data.</text>
</comment>
<dbReference type="InterPro" id="IPR001714">
    <property type="entry name" value="Pept_M24_MAP"/>
</dbReference>
<dbReference type="NCBIfam" id="TIGR00500">
    <property type="entry name" value="met_pdase_I"/>
    <property type="match status" value="1"/>
</dbReference>
<feature type="binding site" evidence="6">
    <location>
        <position position="106"/>
    </location>
    <ligand>
        <name>a divalent metal cation</name>
        <dbReference type="ChEBI" id="CHEBI:60240"/>
        <label>1</label>
    </ligand>
</feature>
<dbReference type="Proteomes" id="UP001208245">
    <property type="component" value="Unassembled WGS sequence"/>
</dbReference>
<keyword evidence="10" id="KW-1185">Reference proteome</keyword>
<evidence type="ECO:0000313" key="9">
    <source>
        <dbReference type="EMBL" id="MCV3728393.1"/>
    </source>
</evidence>
<dbReference type="InterPro" id="IPR036005">
    <property type="entry name" value="Creatinase/aminopeptidase-like"/>
</dbReference>
<evidence type="ECO:0000256" key="6">
    <source>
        <dbReference type="HAMAP-Rule" id="MF_01974"/>
    </source>
</evidence>